<protein>
    <submittedName>
        <fullName evidence="1">Uncharacterized protein</fullName>
    </submittedName>
</protein>
<organism evidence="1 5">
    <name type="scientific">Cupriavidus oxalaticus</name>
    <dbReference type="NCBI Taxonomy" id="96344"/>
    <lineage>
        <taxon>Bacteria</taxon>
        <taxon>Pseudomonadati</taxon>
        <taxon>Pseudomonadota</taxon>
        <taxon>Betaproteobacteria</taxon>
        <taxon>Burkholderiales</taxon>
        <taxon>Burkholderiaceae</taxon>
        <taxon>Cupriavidus</taxon>
    </lineage>
</organism>
<dbReference type="Proteomes" id="UP000256862">
    <property type="component" value="Chromosome CO2235"/>
</dbReference>
<accession>A0A375G5S1</accession>
<dbReference type="OrthoDB" id="9155176at2"/>
<dbReference type="Proteomes" id="UP000325743">
    <property type="component" value="Chromosome 2"/>
</dbReference>
<dbReference type="EMBL" id="CP032519">
    <property type="protein sequence ID" value="QEZ47165.1"/>
    <property type="molecule type" value="Genomic_DNA"/>
</dbReference>
<name>A0A375G5S1_9BURK</name>
<gene>
    <name evidence="3" type="ORF">CO2235_180017</name>
    <name evidence="1" type="ORF">D2917_23725</name>
    <name evidence="2" type="ORF">JTE92_23920</name>
</gene>
<dbReference type="AlphaFoldDB" id="A0A375G5S1"/>
<evidence type="ECO:0000313" key="3">
    <source>
        <dbReference type="EMBL" id="SPC13119.1"/>
    </source>
</evidence>
<evidence type="ECO:0000313" key="5">
    <source>
        <dbReference type="Proteomes" id="UP000325743"/>
    </source>
</evidence>
<dbReference type="EMBL" id="OGUS01000118">
    <property type="protein sequence ID" value="SPC13119.1"/>
    <property type="molecule type" value="Genomic_DNA"/>
</dbReference>
<reference evidence="1 5" key="2">
    <citation type="submission" date="2018-09" db="EMBL/GenBank/DDBJ databases">
        <title>Complete genome sequence of Cupriavidus oxalaticus T2, a bacterium capable of phenol tolerance and degradation.</title>
        <authorList>
            <person name="Yan J."/>
        </authorList>
    </citation>
    <scope>NUCLEOTIDE SEQUENCE [LARGE SCALE GENOMIC DNA]</scope>
    <source>
        <strain evidence="1 5">T2</strain>
    </source>
</reference>
<evidence type="ECO:0000313" key="4">
    <source>
        <dbReference type="Proteomes" id="UP000256862"/>
    </source>
</evidence>
<keyword evidence="6" id="KW-1185">Reference proteome</keyword>
<sequence>MAKRERGRRALQDEVSRRIQQIYEVGEDGARIRVPAPVPHARDARGRNWDMSGFGNATGYEGSIRAVVDKVRDEFDLNESLENRAPNPFGE</sequence>
<reference evidence="2 6" key="3">
    <citation type="submission" date="2021-02" db="EMBL/GenBank/DDBJ databases">
        <title>Complete Genome Sequence of Cupriavidus oxalaticus Strain Ox1, a Soil Oxalate-Degrading Species.</title>
        <authorList>
            <person name="Palmieri F."/>
            <person name="Udriet P."/>
            <person name="Deuasquier M."/>
            <person name="Beaudoing E."/>
            <person name="Johnson S.L."/>
            <person name="Davenport K.W."/>
            <person name="Chain P.S."/>
            <person name="Bindschedler S."/>
            <person name="Junier P."/>
        </authorList>
    </citation>
    <scope>NUCLEOTIDE SEQUENCE [LARGE SCALE GENOMIC DNA]</scope>
    <source>
        <strain evidence="2 6">Ox1</strain>
    </source>
</reference>
<dbReference type="Proteomes" id="UP000623307">
    <property type="component" value="Chromosome 2"/>
</dbReference>
<evidence type="ECO:0000313" key="1">
    <source>
        <dbReference type="EMBL" id="QEZ47165.1"/>
    </source>
</evidence>
<dbReference type="EMBL" id="CP069812">
    <property type="protein sequence ID" value="QRQ93145.1"/>
    <property type="molecule type" value="Genomic_DNA"/>
</dbReference>
<dbReference type="RefSeq" id="WP_063238212.1">
    <property type="nucleotide sequence ID" value="NZ_CP032519.1"/>
</dbReference>
<dbReference type="GeneID" id="303492613"/>
<reference evidence="3 4" key="1">
    <citation type="submission" date="2018-01" db="EMBL/GenBank/DDBJ databases">
        <authorList>
            <person name="Clerissi C."/>
        </authorList>
    </citation>
    <scope>NUCLEOTIDE SEQUENCE [LARGE SCALE GENOMIC DNA]</scope>
    <source>
        <strain evidence="3">Cupriavidus oxalaticus LMG 2235</strain>
    </source>
</reference>
<evidence type="ECO:0000313" key="2">
    <source>
        <dbReference type="EMBL" id="QRQ93145.1"/>
    </source>
</evidence>
<evidence type="ECO:0000313" key="6">
    <source>
        <dbReference type="Proteomes" id="UP000623307"/>
    </source>
</evidence>
<proteinExistence type="predicted"/>